<keyword evidence="1" id="KW-0732">Signal</keyword>
<dbReference type="AlphaFoldDB" id="A0ABD2XQZ3"/>
<keyword evidence="3" id="KW-1185">Reference proteome</keyword>
<evidence type="ECO:0000313" key="3">
    <source>
        <dbReference type="Proteomes" id="UP001627154"/>
    </source>
</evidence>
<sequence>MLFIKSLVLNFTLVVKVESTRLTSFWRECTLSLSRDVAAQVLFHLRISRSNLMQIKCYRCTIQLHFLRLL</sequence>
<comment type="caution">
    <text evidence="2">The sequence shown here is derived from an EMBL/GenBank/DDBJ whole genome shotgun (WGS) entry which is preliminary data.</text>
</comment>
<accession>A0ABD2XQZ3</accession>
<proteinExistence type="predicted"/>
<feature type="signal peptide" evidence="1">
    <location>
        <begin position="1"/>
        <end position="19"/>
    </location>
</feature>
<feature type="chain" id="PRO_5044758625" evidence="1">
    <location>
        <begin position="20"/>
        <end position="70"/>
    </location>
</feature>
<gene>
    <name evidence="2" type="ORF">TKK_000116</name>
</gene>
<organism evidence="2 3">
    <name type="scientific">Trichogramma kaykai</name>
    <dbReference type="NCBI Taxonomy" id="54128"/>
    <lineage>
        <taxon>Eukaryota</taxon>
        <taxon>Metazoa</taxon>
        <taxon>Ecdysozoa</taxon>
        <taxon>Arthropoda</taxon>
        <taxon>Hexapoda</taxon>
        <taxon>Insecta</taxon>
        <taxon>Pterygota</taxon>
        <taxon>Neoptera</taxon>
        <taxon>Endopterygota</taxon>
        <taxon>Hymenoptera</taxon>
        <taxon>Apocrita</taxon>
        <taxon>Proctotrupomorpha</taxon>
        <taxon>Chalcidoidea</taxon>
        <taxon>Trichogrammatidae</taxon>
        <taxon>Trichogramma</taxon>
    </lineage>
</organism>
<dbReference type="EMBL" id="JBJJXI010000002">
    <property type="protein sequence ID" value="KAL3407873.1"/>
    <property type="molecule type" value="Genomic_DNA"/>
</dbReference>
<dbReference type="Proteomes" id="UP001627154">
    <property type="component" value="Unassembled WGS sequence"/>
</dbReference>
<protein>
    <submittedName>
        <fullName evidence="2">Uncharacterized protein</fullName>
    </submittedName>
</protein>
<name>A0ABD2XQZ3_9HYME</name>
<evidence type="ECO:0000313" key="2">
    <source>
        <dbReference type="EMBL" id="KAL3407873.1"/>
    </source>
</evidence>
<reference evidence="2 3" key="1">
    <citation type="journal article" date="2024" name="bioRxiv">
        <title>A reference genome for Trichogramma kaykai: A tiny desert-dwelling parasitoid wasp with competing sex-ratio distorters.</title>
        <authorList>
            <person name="Culotta J."/>
            <person name="Lindsey A.R."/>
        </authorList>
    </citation>
    <scope>NUCLEOTIDE SEQUENCE [LARGE SCALE GENOMIC DNA]</scope>
    <source>
        <strain evidence="2 3">KSX58</strain>
    </source>
</reference>
<evidence type="ECO:0000256" key="1">
    <source>
        <dbReference type="SAM" id="SignalP"/>
    </source>
</evidence>